<dbReference type="PANTHER" id="PTHR33420">
    <property type="entry name" value="FIMBRIAL SUBUNIT ELFA-RELATED"/>
    <property type="match status" value="1"/>
</dbReference>
<keyword evidence="4" id="KW-1185">Reference proteome</keyword>
<dbReference type="Pfam" id="PF00419">
    <property type="entry name" value="Fimbrial"/>
    <property type="match status" value="1"/>
</dbReference>
<protein>
    <submittedName>
        <fullName evidence="3">P pilus assembly protein pilin FimA</fullName>
    </submittedName>
</protein>
<reference evidence="3 4" key="1">
    <citation type="submission" date="2018-02" db="EMBL/GenBank/DDBJ databases">
        <title>Solimicrobium silvestre gen. nov., sp. nov., isolated from alpine forest soil.</title>
        <authorList>
            <person name="Margesin R."/>
            <person name="Albuquerque L."/>
            <person name="Zhang D.-C."/>
            <person name="Froufe H.J.C."/>
            <person name="Severino R."/>
            <person name="Roxo I."/>
            <person name="Egas C."/>
            <person name="Da Costa M.S."/>
        </authorList>
    </citation>
    <scope>NUCLEOTIDE SEQUENCE [LARGE SCALE GENOMIC DNA]</scope>
    <source>
        <strain evidence="3 4">S20-91</strain>
    </source>
</reference>
<dbReference type="InterPro" id="IPR000259">
    <property type="entry name" value="Adhesion_dom_fimbrial"/>
</dbReference>
<feature type="domain" description="Fimbrial-type adhesion" evidence="2">
    <location>
        <begin position="25"/>
        <end position="176"/>
    </location>
</feature>
<dbReference type="Gene3D" id="2.60.40.1090">
    <property type="entry name" value="Fimbrial-type adhesion domain"/>
    <property type="match status" value="1"/>
</dbReference>
<dbReference type="EMBL" id="PUGF01000005">
    <property type="protein sequence ID" value="PRC93783.1"/>
    <property type="molecule type" value="Genomic_DNA"/>
</dbReference>
<dbReference type="OrthoDB" id="8656135at2"/>
<proteinExistence type="predicted"/>
<dbReference type="GO" id="GO:0043709">
    <property type="term" value="P:cell adhesion involved in single-species biofilm formation"/>
    <property type="evidence" value="ECO:0007669"/>
    <property type="project" value="TreeGrafter"/>
</dbReference>
<evidence type="ECO:0000256" key="1">
    <source>
        <dbReference type="SAM" id="SignalP"/>
    </source>
</evidence>
<dbReference type="GO" id="GO:0009289">
    <property type="term" value="C:pilus"/>
    <property type="evidence" value="ECO:0007669"/>
    <property type="project" value="InterPro"/>
</dbReference>
<evidence type="ECO:0000259" key="2">
    <source>
        <dbReference type="Pfam" id="PF00419"/>
    </source>
</evidence>
<evidence type="ECO:0000313" key="4">
    <source>
        <dbReference type="Proteomes" id="UP000237839"/>
    </source>
</evidence>
<sequence length="177" mass="17790">MNLKYTAFLLAIAPAFAFAQGANTITFQGEINASTCSVAINGVSANPTVLIPTISTAALNEKGKFGPTTTFAIGVTGCTAPTTADQAINTTFVGNNVTSGGNLLNTGKAKGVSLQLLDGTGTTGYNLTGGYTATGLVLPKGETTATHNFGVRYIAEGTDAVAPGSVIGSVQYSVAYP</sequence>
<dbReference type="RefSeq" id="WP_105531073.1">
    <property type="nucleotide sequence ID" value="NZ_PUGF01000005.1"/>
</dbReference>
<dbReference type="Proteomes" id="UP000237839">
    <property type="component" value="Unassembled WGS sequence"/>
</dbReference>
<keyword evidence="1" id="KW-0732">Signal</keyword>
<dbReference type="InterPro" id="IPR036937">
    <property type="entry name" value="Adhesion_dom_fimbrial_sf"/>
</dbReference>
<name>A0A2S9H1G5_9BURK</name>
<dbReference type="AlphaFoldDB" id="A0A2S9H1G5"/>
<dbReference type="PANTHER" id="PTHR33420:SF10">
    <property type="entry name" value="FIMBRIAE MAJOR SUBUNIT"/>
    <property type="match status" value="1"/>
</dbReference>
<accession>A0A2S9H1G5</accession>
<dbReference type="InterPro" id="IPR008966">
    <property type="entry name" value="Adhesion_dom_sf"/>
</dbReference>
<organism evidence="3 4">
    <name type="scientific">Solimicrobium silvestre</name>
    <dbReference type="NCBI Taxonomy" id="2099400"/>
    <lineage>
        <taxon>Bacteria</taxon>
        <taxon>Pseudomonadati</taxon>
        <taxon>Pseudomonadota</taxon>
        <taxon>Betaproteobacteria</taxon>
        <taxon>Burkholderiales</taxon>
        <taxon>Oxalobacteraceae</taxon>
        <taxon>Solimicrobium</taxon>
    </lineage>
</organism>
<gene>
    <name evidence="3" type="ORF">S2091_1392</name>
</gene>
<feature type="chain" id="PRO_5015473939" evidence="1">
    <location>
        <begin position="20"/>
        <end position="177"/>
    </location>
</feature>
<dbReference type="SUPFAM" id="SSF49401">
    <property type="entry name" value="Bacterial adhesins"/>
    <property type="match status" value="1"/>
</dbReference>
<dbReference type="InterPro" id="IPR050263">
    <property type="entry name" value="Bact_Fimbrial_Adh_Pro"/>
</dbReference>
<feature type="signal peptide" evidence="1">
    <location>
        <begin position="1"/>
        <end position="19"/>
    </location>
</feature>
<evidence type="ECO:0000313" key="3">
    <source>
        <dbReference type="EMBL" id="PRC93783.1"/>
    </source>
</evidence>
<comment type="caution">
    <text evidence="3">The sequence shown here is derived from an EMBL/GenBank/DDBJ whole genome shotgun (WGS) entry which is preliminary data.</text>
</comment>